<dbReference type="OrthoDB" id="14108at2"/>
<dbReference type="InterPro" id="IPR029467">
    <property type="entry name" value="Cyt_c7-like"/>
</dbReference>
<dbReference type="PANTHER" id="PTHR39425:SF1">
    <property type="entry name" value="CYTOCHROME C7-LIKE DOMAIN-CONTAINING PROTEIN"/>
    <property type="match status" value="1"/>
</dbReference>
<reference evidence="2 3" key="1">
    <citation type="submission" date="2019-03" db="EMBL/GenBank/DDBJ databases">
        <title>Genomic Encyclopedia of Archaeal and Bacterial Type Strains, Phase II (KMG-II): from individual species to whole genera.</title>
        <authorList>
            <person name="Goeker M."/>
        </authorList>
    </citation>
    <scope>NUCLEOTIDE SEQUENCE [LARGE SCALE GENOMIC DNA]</scope>
    <source>
        <strain evidence="2 3">DSM 24425</strain>
    </source>
</reference>
<evidence type="ECO:0000259" key="1">
    <source>
        <dbReference type="Pfam" id="PF14522"/>
    </source>
</evidence>
<feature type="domain" description="Cytochrome c7-like" evidence="1">
    <location>
        <begin position="35"/>
        <end position="101"/>
    </location>
</feature>
<dbReference type="SUPFAM" id="SSF48695">
    <property type="entry name" value="Multiheme cytochromes"/>
    <property type="match status" value="1"/>
</dbReference>
<keyword evidence="3" id="KW-1185">Reference proteome</keyword>
<organism evidence="2 3">
    <name type="scientific">Phorcysia thermohydrogeniphila</name>
    <dbReference type="NCBI Taxonomy" id="936138"/>
    <lineage>
        <taxon>Bacteria</taxon>
        <taxon>Pseudomonadati</taxon>
        <taxon>Aquificota</taxon>
        <taxon>Aquificia</taxon>
        <taxon>Desulfurobacteriales</taxon>
        <taxon>Desulfurobacteriaceae</taxon>
        <taxon>Phorcysia</taxon>
    </lineage>
</organism>
<dbReference type="InterPro" id="IPR026352">
    <property type="entry name" value="Nanowire_3heme"/>
</dbReference>
<sequence>MRRVLLLGGIILLFGCIEGGVLNKDLVYKNEKGDVVFSHVYHVKVKKQRCSYCHPKLFKKRFGTTKFTMQDIWEGKFCGACHNGVKAFDAKKQENCSRCHRGKTTEEVRK</sequence>
<gene>
    <name evidence="2" type="ORF">CLV27_0620</name>
</gene>
<dbReference type="AlphaFoldDB" id="A0A4R1GF03"/>
<accession>A0A4R1GF03</accession>
<protein>
    <submittedName>
        <fullName evidence="2">C(7)-type cytochrome triheme protein</fullName>
    </submittedName>
</protein>
<dbReference type="InterPro" id="IPR036280">
    <property type="entry name" value="Multihaem_cyt_sf"/>
</dbReference>
<dbReference type="EMBL" id="SMFV01000002">
    <property type="protein sequence ID" value="TCK05195.1"/>
    <property type="molecule type" value="Genomic_DNA"/>
</dbReference>
<proteinExistence type="predicted"/>
<comment type="caution">
    <text evidence="2">The sequence shown here is derived from an EMBL/GenBank/DDBJ whole genome shotgun (WGS) entry which is preliminary data.</text>
</comment>
<dbReference type="Proteomes" id="UP000295777">
    <property type="component" value="Unassembled WGS sequence"/>
</dbReference>
<dbReference type="Pfam" id="PF14522">
    <property type="entry name" value="Cytochrome_C7"/>
    <property type="match status" value="1"/>
</dbReference>
<evidence type="ECO:0000313" key="2">
    <source>
        <dbReference type="EMBL" id="TCK05195.1"/>
    </source>
</evidence>
<dbReference type="Gene3D" id="3.90.10.10">
    <property type="entry name" value="Cytochrome C3"/>
    <property type="match status" value="1"/>
</dbReference>
<dbReference type="RefSeq" id="WP_132525703.1">
    <property type="nucleotide sequence ID" value="NZ_SMFV01000002.1"/>
</dbReference>
<evidence type="ECO:0000313" key="3">
    <source>
        <dbReference type="Proteomes" id="UP000295777"/>
    </source>
</evidence>
<dbReference type="NCBIfam" id="TIGR04257">
    <property type="entry name" value="nanowire_3heme"/>
    <property type="match status" value="1"/>
</dbReference>
<dbReference type="PANTHER" id="PTHR39425">
    <property type="entry name" value="LIPOPROTEIN CYTOCHROME C"/>
    <property type="match status" value="1"/>
</dbReference>
<dbReference type="PROSITE" id="PS51257">
    <property type="entry name" value="PROKAR_LIPOPROTEIN"/>
    <property type="match status" value="1"/>
</dbReference>
<name>A0A4R1GF03_9BACT</name>